<evidence type="ECO:0000313" key="3">
    <source>
        <dbReference type="Proteomes" id="UP001255246"/>
    </source>
</evidence>
<dbReference type="Proteomes" id="UP001255246">
    <property type="component" value="Unassembled WGS sequence"/>
</dbReference>
<protein>
    <recommendedName>
        <fullName evidence="4">ADP-ribose pyrophosphatase YjhB, NUDIX family</fullName>
    </recommendedName>
</protein>
<name>A0ABU3AB52_9FLAO</name>
<keyword evidence="1" id="KW-0732">Signal</keyword>
<gene>
    <name evidence="2" type="ORF">RM706_10210</name>
</gene>
<evidence type="ECO:0000256" key="1">
    <source>
        <dbReference type="SAM" id="SignalP"/>
    </source>
</evidence>
<proteinExistence type="predicted"/>
<feature type="chain" id="PRO_5046865252" description="ADP-ribose pyrophosphatase YjhB, NUDIX family" evidence="1">
    <location>
        <begin position="22"/>
        <end position="193"/>
    </location>
</feature>
<accession>A0ABU3AB52</accession>
<comment type="caution">
    <text evidence="2">The sequence shown here is derived from an EMBL/GenBank/DDBJ whole genome shotgun (WGS) entry which is preliminary data.</text>
</comment>
<sequence length="193" mass="22813">MKTRIFYFLLVLVVFTNKNFAQTIAGNTDKDENIHRDPTHNFTMQRLIIINDKNEMLMAREDYVWAPPSVSYSKREFLKESMENLAEDYGIKITDLKLHGYFSYKYEYHPFATLRSYFVAQYVSGELKAPNWMDEVKWMPISEAIDNNTVTSIKQITKQIMEYPDTVWGGSFMISRNEEGHPTKQVEKFYPLF</sequence>
<evidence type="ECO:0008006" key="4">
    <source>
        <dbReference type="Google" id="ProtNLM"/>
    </source>
</evidence>
<dbReference type="RefSeq" id="WP_311351066.1">
    <property type="nucleotide sequence ID" value="NZ_JAVRHR010000002.1"/>
</dbReference>
<dbReference type="Gene3D" id="3.90.79.10">
    <property type="entry name" value="Nucleoside Triphosphate Pyrophosphohydrolase"/>
    <property type="match status" value="1"/>
</dbReference>
<evidence type="ECO:0000313" key="2">
    <source>
        <dbReference type="EMBL" id="MDT0607405.1"/>
    </source>
</evidence>
<organism evidence="2 3">
    <name type="scientific">Croceitalea rosinachiae</name>
    <dbReference type="NCBI Taxonomy" id="3075596"/>
    <lineage>
        <taxon>Bacteria</taxon>
        <taxon>Pseudomonadati</taxon>
        <taxon>Bacteroidota</taxon>
        <taxon>Flavobacteriia</taxon>
        <taxon>Flavobacteriales</taxon>
        <taxon>Flavobacteriaceae</taxon>
        <taxon>Croceitalea</taxon>
    </lineage>
</organism>
<dbReference type="CDD" id="cd02883">
    <property type="entry name" value="NUDIX_Hydrolase"/>
    <property type="match status" value="1"/>
</dbReference>
<keyword evidence="3" id="KW-1185">Reference proteome</keyword>
<dbReference type="InterPro" id="IPR015797">
    <property type="entry name" value="NUDIX_hydrolase-like_dom_sf"/>
</dbReference>
<dbReference type="SUPFAM" id="SSF55811">
    <property type="entry name" value="Nudix"/>
    <property type="match status" value="1"/>
</dbReference>
<dbReference type="EMBL" id="JAVRHR010000002">
    <property type="protein sequence ID" value="MDT0607405.1"/>
    <property type="molecule type" value="Genomic_DNA"/>
</dbReference>
<feature type="signal peptide" evidence="1">
    <location>
        <begin position="1"/>
        <end position="21"/>
    </location>
</feature>
<reference evidence="2 3" key="1">
    <citation type="submission" date="2023-09" db="EMBL/GenBank/DDBJ databases">
        <authorList>
            <person name="Rey-Velasco X."/>
        </authorList>
    </citation>
    <scope>NUCLEOTIDE SEQUENCE [LARGE SCALE GENOMIC DNA]</scope>
    <source>
        <strain evidence="2 3">F388</strain>
    </source>
</reference>